<dbReference type="Pfam" id="PF12831">
    <property type="entry name" value="FAD_oxidored"/>
    <property type="match status" value="2"/>
</dbReference>
<dbReference type="RefSeq" id="WP_018064453.1">
    <property type="nucleotide sequence ID" value="NZ_AQWH01000007.1"/>
</dbReference>
<feature type="region of interest" description="Disordered" evidence="6">
    <location>
        <begin position="433"/>
        <end position="455"/>
    </location>
</feature>
<evidence type="ECO:0000256" key="5">
    <source>
        <dbReference type="ARBA" id="ARBA00023014"/>
    </source>
</evidence>
<protein>
    <submittedName>
        <fullName evidence="7">Putative FAD-binding dehydrogenase</fullName>
    </submittedName>
</protein>
<dbReference type="STRING" id="1122214.Mame_04198"/>
<accession>A0A1U9Z6Z7</accession>
<dbReference type="eggNOG" id="COG0644">
    <property type="taxonomic scope" value="Bacteria"/>
</dbReference>
<keyword evidence="5" id="KW-0411">Iron-sulfur</keyword>
<dbReference type="GO" id="GO:0016491">
    <property type="term" value="F:oxidoreductase activity"/>
    <property type="evidence" value="ECO:0007669"/>
    <property type="project" value="UniProtKB-KW"/>
</dbReference>
<evidence type="ECO:0000256" key="1">
    <source>
        <dbReference type="ARBA" id="ARBA00022485"/>
    </source>
</evidence>
<dbReference type="GO" id="GO:0046872">
    <property type="term" value="F:metal ion binding"/>
    <property type="evidence" value="ECO:0007669"/>
    <property type="project" value="UniProtKB-KW"/>
</dbReference>
<dbReference type="KEGG" id="mmed:Mame_04198"/>
<evidence type="ECO:0000256" key="4">
    <source>
        <dbReference type="ARBA" id="ARBA00023004"/>
    </source>
</evidence>
<dbReference type="PANTHER" id="PTHR43498:SF1">
    <property type="entry name" value="COB--COM HETERODISULFIDE REDUCTASE IRON-SULFUR SUBUNIT A"/>
    <property type="match status" value="1"/>
</dbReference>
<dbReference type="EMBL" id="CP020330">
    <property type="protein sequence ID" value="AQZ53493.1"/>
    <property type="molecule type" value="Genomic_DNA"/>
</dbReference>
<dbReference type="PRINTS" id="PR00419">
    <property type="entry name" value="ADXRDTASE"/>
</dbReference>
<reference evidence="7 8" key="1">
    <citation type="submission" date="2017-03" db="EMBL/GenBank/DDBJ databases">
        <title>Foreign affairs: Plasmid Transfer between Roseobacters and Rhizobia.</title>
        <authorList>
            <person name="Bartling P."/>
            <person name="Bunk B."/>
            <person name="Overmann J."/>
            <person name="Brinkmann H."/>
            <person name="Petersen J."/>
        </authorList>
    </citation>
    <scope>NUCLEOTIDE SEQUENCE [LARGE SCALE GENOMIC DNA]</scope>
    <source>
        <strain evidence="7 8">MACL11</strain>
    </source>
</reference>
<dbReference type="GO" id="GO:0051539">
    <property type="term" value="F:4 iron, 4 sulfur cluster binding"/>
    <property type="evidence" value="ECO:0007669"/>
    <property type="project" value="UniProtKB-KW"/>
</dbReference>
<evidence type="ECO:0000256" key="2">
    <source>
        <dbReference type="ARBA" id="ARBA00022723"/>
    </source>
</evidence>
<keyword evidence="1" id="KW-0004">4Fe-4S</keyword>
<sequence>MKETYGHITLKRDEQIPLVADCDVVVIGGGPAGVSAAVSAARNGCSVTLMERYHHLGGMASGGMVLVLDDMVNDGNEIVTTGIVSEFVDRMAAEDGAVYPPPEDCLTNWEMWRKWSRWGAIDFHKTGMPQPIIHAVAFDPDCWKRTSLNLVREAGVNLRLHSWFSEALVEDGCVTGIICQTKVGRQAIRAKMVIDASGDLDVAASAGASFLTGQYIVTTVFRLCDVDTEKAEAFEFEHPEEYKALDRQVRRVIGGAWGMWWLKTPLPGIVWCNCPHMPGYDGLSPEDMLAAEIEGRERMMKLLHFVRANLPGFEDAKMLGAAEQLGIRQTRLLQGEYVVTRDDVKSRRHFTDSVCRGRDYYTPYRALLPKGIDNLIVAGRHYSVESEAQKLSREIPPCMAQGEAAGVAVAVALEQNVALRDADVATIQKRMRAQGADPGDIPSANARVENTAAAE</sequence>
<dbReference type="PANTHER" id="PTHR43498">
    <property type="entry name" value="FERREDOXIN:COB-COM HETERODISULFIDE REDUCTASE SUBUNIT A"/>
    <property type="match status" value="1"/>
</dbReference>
<evidence type="ECO:0000313" key="8">
    <source>
        <dbReference type="Proteomes" id="UP000191135"/>
    </source>
</evidence>
<dbReference type="InterPro" id="IPR039650">
    <property type="entry name" value="HdrA-like"/>
</dbReference>
<dbReference type="InterPro" id="IPR036188">
    <property type="entry name" value="FAD/NAD-bd_sf"/>
</dbReference>
<keyword evidence="8" id="KW-1185">Reference proteome</keyword>
<dbReference type="OrthoDB" id="9777740at2"/>
<keyword evidence="3" id="KW-0560">Oxidoreductase</keyword>
<keyword evidence="2" id="KW-0479">Metal-binding</keyword>
<evidence type="ECO:0000256" key="3">
    <source>
        <dbReference type="ARBA" id="ARBA00023002"/>
    </source>
</evidence>
<proteinExistence type="predicted"/>
<evidence type="ECO:0000256" key="6">
    <source>
        <dbReference type="SAM" id="MobiDB-lite"/>
    </source>
</evidence>
<organism evidence="7 8">
    <name type="scientific">Martelella mediterranea DSM 17316</name>
    <dbReference type="NCBI Taxonomy" id="1122214"/>
    <lineage>
        <taxon>Bacteria</taxon>
        <taxon>Pseudomonadati</taxon>
        <taxon>Pseudomonadota</taxon>
        <taxon>Alphaproteobacteria</taxon>
        <taxon>Hyphomicrobiales</taxon>
        <taxon>Aurantimonadaceae</taxon>
        <taxon>Martelella</taxon>
    </lineage>
</organism>
<keyword evidence="4" id="KW-0408">Iron</keyword>
<dbReference type="AlphaFoldDB" id="A0A1U9Z6Z7"/>
<dbReference type="Gene3D" id="3.50.50.60">
    <property type="entry name" value="FAD/NAD(P)-binding domain"/>
    <property type="match status" value="1"/>
</dbReference>
<dbReference type="Proteomes" id="UP000191135">
    <property type="component" value="Chromosome"/>
</dbReference>
<gene>
    <name evidence="7" type="ORF">Mame_04198</name>
</gene>
<evidence type="ECO:0000313" key="7">
    <source>
        <dbReference type="EMBL" id="AQZ53493.1"/>
    </source>
</evidence>
<dbReference type="SUPFAM" id="SSF51905">
    <property type="entry name" value="FAD/NAD(P)-binding domain"/>
    <property type="match status" value="1"/>
</dbReference>
<name>A0A1U9Z6Z7_9HYPH</name>